<protein>
    <recommendedName>
        <fullName evidence="12">C2H2-type domain-containing protein</fullName>
    </recommendedName>
</protein>
<keyword evidence="8" id="KW-0804">Transcription</keyword>
<dbReference type="PANTHER" id="PTHR24384:SF189">
    <property type="entry name" value="C2H2-TYPE DOMAIN-CONTAINING PROTEIN-RELATED"/>
    <property type="match status" value="1"/>
</dbReference>
<dbReference type="GeneID" id="134288684"/>
<comment type="subcellular location">
    <subcellularLocation>
        <location evidence="1">Nucleus</location>
    </subcellularLocation>
</comment>
<dbReference type="RefSeq" id="XP_062710248.1">
    <property type="nucleotide sequence ID" value="XM_062854264.1"/>
</dbReference>
<dbReference type="SMART" id="SM00355">
    <property type="entry name" value="ZnF_C2H2"/>
    <property type="match status" value="19"/>
</dbReference>
<dbReference type="Pfam" id="PF13912">
    <property type="entry name" value="zf-C2H2_6"/>
    <property type="match status" value="1"/>
</dbReference>
<evidence type="ECO:0000256" key="6">
    <source>
        <dbReference type="ARBA" id="ARBA00023015"/>
    </source>
</evidence>
<evidence type="ECO:0000256" key="1">
    <source>
        <dbReference type="ARBA" id="ARBA00004123"/>
    </source>
</evidence>
<reference evidence="14" key="1">
    <citation type="journal article" date="2015" name="Proc. Natl. Acad. Sci. U.S.A.">
        <title>Genome sequence of the Asian Tiger mosquito, Aedes albopictus, reveals insights into its biology, genetics, and evolution.</title>
        <authorList>
            <person name="Chen X.G."/>
            <person name="Jiang X."/>
            <person name="Gu J."/>
            <person name="Xu M."/>
            <person name="Wu Y."/>
            <person name="Deng Y."/>
            <person name="Zhang C."/>
            <person name="Bonizzoni M."/>
            <person name="Dermauw W."/>
            <person name="Vontas J."/>
            <person name="Armbruster P."/>
            <person name="Huang X."/>
            <person name="Yang Y."/>
            <person name="Zhang H."/>
            <person name="He W."/>
            <person name="Peng H."/>
            <person name="Liu Y."/>
            <person name="Wu K."/>
            <person name="Chen J."/>
            <person name="Lirakis M."/>
            <person name="Topalis P."/>
            <person name="Van Leeuwen T."/>
            <person name="Hall A.B."/>
            <person name="Jiang X."/>
            <person name="Thorpe C."/>
            <person name="Mueller R.L."/>
            <person name="Sun C."/>
            <person name="Waterhouse R.M."/>
            <person name="Yan G."/>
            <person name="Tu Z.J."/>
            <person name="Fang X."/>
            <person name="James A.A."/>
        </authorList>
    </citation>
    <scope>NUCLEOTIDE SEQUENCE [LARGE SCALE GENOMIC DNA]</scope>
    <source>
        <strain evidence="14">Foshan</strain>
    </source>
</reference>
<feature type="domain" description="C2H2-type" evidence="12">
    <location>
        <begin position="481"/>
        <end position="503"/>
    </location>
</feature>
<keyword evidence="9" id="KW-0539">Nucleus</keyword>
<evidence type="ECO:0000259" key="12">
    <source>
        <dbReference type="PROSITE" id="PS50157"/>
    </source>
</evidence>
<feature type="domain" description="C2H2-type" evidence="12">
    <location>
        <begin position="323"/>
        <end position="350"/>
    </location>
</feature>
<feature type="region of interest" description="Disordered" evidence="11">
    <location>
        <begin position="848"/>
        <end position="882"/>
    </location>
</feature>
<name>A0ABM1XR54_AEDAL</name>
<feature type="domain" description="C2H2-type" evidence="12">
    <location>
        <begin position="124"/>
        <end position="152"/>
    </location>
</feature>
<organism evidence="13 14">
    <name type="scientific">Aedes albopictus</name>
    <name type="common">Asian tiger mosquito</name>
    <name type="synonym">Stegomyia albopicta</name>
    <dbReference type="NCBI Taxonomy" id="7160"/>
    <lineage>
        <taxon>Eukaryota</taxon>
        <taxon>Metazoa</taxon>
        <taxon>Ecdysozoa</taxon>
        <taxon>Arthropoda</taxon>
        <taxon>Hexapoda</taxon>
        <taxon>Insecta</taxon>
        <taxon>Pterygota</taxon>
        <taxon>Neoptera</taxon>
        <taxon>Endopterygota</taxon>
        <taxon>Diptera</taxon>
        <taxon>Nematocera</taxon>
        <taxon>Culicoidea</taxon>
        <taxon>Culicidae</taxon>
        <taxon>Culicinae</taxon>
        <taxon>Aedini</taxon>
        <taxon>Aedes</taxon>
        <taxon>Stegomyia</taxon>
    </lineage>
</organism>
<dbReference type="Gene3D" id="3.30.160.60">
    <property type="entry name" value="Classic Zinc Finger"/>
    <property type="match status" value="11"/>
</dbReference>
<dbReference type="InterPro" id="IPR036236">
    <property type="entry name" value="Znf_C2H2_sf"/>
</dbReference>
<dbReference type="RefSeq" id="XP_062710249.1">
    <property type="nucleotide sequence ID" value="XM_062854265.1"/>
</dbReference>
<dbReference type="PANTHER" id="PTHR24384">
    <property type="entry name" value="FINGER PUTATIVE TRANSCRIPTION FACTOR FAMILY-RELATED"/>
    <property type="match status" value="1"/>
</dbReference>
<evidence type="ECO:0000256" key="11">
    <source>
        <dbReference type="SAM" id="MobiDB-lite"/>
    </source>
</evidence>
<feature type="region of interest" description="Disordered" evidence="11">
    <location>
        <begin position="364"/>
        <end position="383"/>
    </location>
</feature>
<evidence type="ECO:0000256" key="10">
    <source>
        <dbReference type="PROSITE-ProRule" id="PRU00042"/>
    </source>
</evidence>
<dbReference type="Pfam" id="PF00096">
    <property type="entry name" value="zf-C2H2"/>
    <property type="match status" value="6"/>
</dbReference>
<feature type="domain" description="C2H2-type" evidence="12">
    <location>
        <begin position="58"/>
        <end position="85"/>
    </location>
</feature>
<accession>A0ABM1XR54</accession>
<dbReference type="EnsemblMetazoa" id="AALFPA23_002041.R1672">
    <property type="protein sequence ID" value="AALFPA23_002041.P1672"/>
    <property type="gene ID" value="AALFPA23_002041"/>
</dbReference>
<evidence type="ECO:0000256" key="7">
    <source>
        <dbReference type="ARBA" id="ARBA00023125"/>
    </source>
</evidence>
<dbReference type="Proteomes" id="UP000069940">
    <property type="component" value="Unassembled WGS sequence"/>
</dbReference>
<feature type="domain" description="C2H2-type" evidence="12">
    <location>
        <begin position="295"/>
        <end position="318"/>
    </location>
</feature>
<keyword evidence="3" id="KW-0677">Repeat</keyword>
<feature type="domain" description="C2H2-type" evidence="12">
    <location>
        <begin position="770"/>
        <end position="797"/>
    </location>
</feature>
<keyword evidence="4 10" id="KW-0863">Zinc-finger</keyword>
<evidence type="ECO:0000256" key="2">
    <source>
        <dbReference type="ARBA" id="ARBA00022723"/>
    </source>
</evidence>
<dbReference type="EnsemblMetazoa" id="AALFPA23_002041.R1673">
    <property type="protein sequence ID" value="AALFPA23_002041.P1673"/>
    <property type="gene ID" value="AALFPA23_002041"/>
</dbReference>
<evidence type="ECO:0000256" key="9">
    <source>
        <dbReference type="ARBA" id="ARBA00023242"/>
    </source>
</evidence>
<dbReference type="Pfam" id="PF12874">
    <property type="entry name" value="zf-met"/>
    <property type="match status" value="1"/>
</dbReference>
<dbReference type="InterPro" id="IPR050752">
    <property type="entry name" value="C2H2-ZF_domain"/>
</dbReference>
<evidence type="ECO:0000256" key="8">
    <source>
        <dbReference type="ARBA" id="ARBA00023163"/>
    </source>
</evidence>
<proteinExistence type="predicted"/>
<feature type="domain" description="C2H2-type" evidence="12">
    <location>
        <begin position="537"/>
        <end position="564"/>
    </location>
</feature>
<feature type="domain" description="C2H2-type" evidence="12">
    <location>
        <begin position="33"/>
        <end position="55"/>
    </location>
</feature>
<keyword evidence="7" id="KW-0238">DNA-binding</keyword>
<keyword evidence="2" id="KW-0479">Metal-binding</keyword>
<feature type="region of interest" description="Disordered" evidence="11">
    <location>
        <begin position="1"/>
        <end position="26"/>
    </location>
</feature>
<keyword evidence="6" id="KW-0805">Transcription regulation</keyword>
<dbReference type="PROSITE" id="PS00028">
    <property type="entry name" value="ZINC_FINGER_C2H2_1"/>
    <property type="match status" value="15"/>
</dbReference>
<feature type="compositionally biased region" description="Polar residues" evidence="11">
    <location>
        <begin position="259"/>
        <end position="271"/>
    </location>
</feature>
<evidence type="ECO:0000256" key="4">
    <source>
        <dbReference type="ARBA" id="ARBA00022771"/>
    </source>
</evidence>
<evidence type="ECO:0000313" key="14">
    <source>
        <dbReference type="Proteomes" id="UP000069940"/>
    </source>
</evidence>
<dbReference type="SUPFAM" id="SSF57667">
    <property type="entry name" value="beta-beta-alpha zinc fingers"/>
    <property type="match status" value="9"/>
</dbReference>
<keyword evidence="5" id="KW-0862">Zinc</keyword>
<feature type="domain" description="C2H2-type" evidence="12">
    <location>
        <begin position="698"/>
        <end position="725"/>
    </location>
</feature>
<feature type="domain" description="C2H2-type" evidence="12">
    <location>
        <begin position="826"/>
        <end position="853"/>
    </location>
</feature>
<keyword evidence="14" id="KW-1185">Reference proteome</keyword>
<feature type="region of interest" description="Disordered" evidence="11">
    <location>
        <begin position="247"/>
        <end position="290"/>
    </location>
</feature>
<sequence>MKKHERSQLLLSKMQETEPVREQPAGNEMAESHFCTICSSTFSNKNALQKHSKRHQPGQCDVCHKTFQDRRKLMMHMKLHGPKNFMCPEPECGKSFIRENSLHRHAKMHENKRQREAKKAASSLECDLCEKVFHRKTKLLQHKIEKHGLESHNCQFCIAQFTIRKELDDHLEIHAKLSNVIQDKPKMNKQQLPLQEHVVVKTEPTEDTTWTLVDDFDHSSQQIKTEESTGYEDMIDIGAVKIEDLNEEPDTNDDEHSARVTQGNGHQSTIDPISERKRRKPEAGETGKKKLKQQYDCSTCQKTFKYRSQLEAHEKQIHGPKTFGCNLCDAIFRRRCDLVYHKARHAEAKKAGCYPLQVERKNKSKKLNKDTDGSNLKDISAMPKNETSSVSELQCSKCSKVCPDQHRLWLHYVSAHRKKNIQCPYCSASFYLKHRLDMHIVSKHKHEDGSAKPVQCEHCNEQFKSLLKLSNHMQSHKPKKHSCTVCNRSFRNIARLEKHKATHIFDGVVLECELCNKTFSNMKMKSLHMRSHKPKKHQCHICNKECAHRWNLMMHLKTHERENCIVIKNPLTSFPDQTRLLFDEHEKDPHGLSFNEITQKVELDDKKQSFNGLSEAKSESKSHSSSVESDFQLEVPEIITVEAVHENVSRPADSNQGLSKTKKTKGSLPVQCNICGKVSSCMRTWLSHKRKVHGPKKFECHICGRPFYDRHTLGRHIPVHDPAHKRKQLKPVVPKTNVERPFKCDICQKSFRLRYNVTTHKKTVHAPKTHGCDICDAKFTIRSFLVRHMKIHNRDAASLECNICNLTFSSFPQRVGHMIKHLPKKYQCPFCSKSCTLRANLDRHMKTHDEYHDSGLPSSGVAELEPDDKAETTIMEQAVANE</sequence>
<feature type="domain" description="C2H2-type" evidence="12">
    <location>
        <begin position="510"/>
        <end position="537"/>
    </location>
</feature>
<dbReference type="InterPro" id="IPR013087">
    <property type="entry name" value="Znf_C2H2_type"/>
</dbReference>
<feature type="domain" description="C2H2-type" evidence="12">
    <location>
        <begin position="85"/>
        <end position="114"/>
    </location>
</feature>
<evidence type="ECO:0000256" key="3">
    <source>
        <dbReference type="ARBA" id="ARBA00022737"/>
    </source>
</evidence>
<evidence type="ECO:0000256" key="5">
    <source>
        <dbReference type="ARBA" id="ARBA00022833"/>
    </source>
</evidence>
<reference evidence="13" key="2">
    <citation type="submission" date="2025-05" db="UniProtKB">
        <authorList>
            <consortium name="EnsemblMetazoa"/>
        </authorList>
    </citation>
    <scope>IDENTIFICATION</scope>
    <source>
        <strain evidence="13">Foshan</strain>
    </source>
</reference>
<feature type="domain" description="C2H2-type" evidence="12">
    <location>
        <begin position="742"/>
        <end position="770"/>
    </location>
</feature>
<feature type="domain" description="C2H2-type" evidence="12">
    <location>
        <begin position="454"/>
        <end position="481"/>
    </location>
</feature>
<evidence type="ECO:0000313" key="13">
    <source>
        <dbReference type="EnsemblMetazoa" id="AALFPA23_002041.P1673"/>
    </source>
</evidence>
<dbReference type="PROSITE" id="PS50157">
    <property type="entry name" value="ZINC_FINGER_C2H2_2"/>
    <property type="match status" value="14"/>
</dbReference>